<dbReference type="PROSITE" id="PS50213">
    <property type="entry name" value="FAS1"/>
    <property type="match status" value="1"/>
</dbReference>
<evidence type="ECO:0000313" key="5">
    <source>
        <dbReference type="Proteomes" id="UP000290289"/>
    </source>
</evidence>
<dbReference type="SUPFAM" id="SSF82153">
    <property type="entry name" value="FAS1 domain"/>
    <property type="match status" value="2"/>
</dbReference>
<dbReference type="InterPro" id="IPR036378">
    <property type="entry name" value="FAS1_dom_sf"/>
</dbReference>
<dbReference type="PANTHER" id="PTHR33985:SF21">
    <property type="entry name" value="FASCICLIN-LIKE ARABINOGALACTAN PROTEIN 20-RELATED"/>
    <property type="match status" value="1"/>
</dbReference>
<evidence type="ECO:0000313" key="4">
    <source>
        <dbReference type="EMBL" id="RXH89252.1"/>
    </source>
</evidence>
<feature type="domain" description="FAS1" evidence="3">
    <location>
        <begin position="16"/>
        <end position="154"/>
    </location>
</feature>
<comment type="caution">
    <text evidence="4">The sequence shown here is derived from an EMBL/GenBank/DDBJ whole genome shotgun (WGS) entry which is preliminary data.</text>
</comment>
<evidence type="ECO:0000256" key="1">
    <source>
        <dbReference type="ARBA" id="ARBA00007843"/>
    </source>
</evidence>
<comment type="similarity">
    <text evidence="1">Belongs to the fasciclin-like AGP family.</text>
</comment>
<accession>A0A498J5W8</accession>
<evidence type="ECO:0000259" key="3">
    <source>
        <dbReference type="PROSITE" id="PS50213"/>
    </source>
</evidence>
<protein>
    <recommendedName>
        <fullName evidence="3">FAS1 domain-containing protein</fullName>
    </recommendedName>
</protein>
<dbReference type="SMART" id="SM00554">
    <property type="entry name" value="FAS1"/>
    <property type="match status" value="2"/>
</dbReference>
<proteinExistence type="inferred from homology"/>
<keyword evidence="2" id="KW-0732">Signal</keyword>
<reference evidence="4 5" key="1">
    <citation type="submission" date="2018-10" db="EMBL/GenBank/DDBJ databases">
        <title>A high-quality apple genome assembly.</title>
        <authorList>
            <person name="Hu J."/>
        </authorList>
    </citation>
    <scope>NUCLEOTIDE SEQUENCE [LARGE SCALE GENOMIC DNA]</scope>
    <source>
        <strain evidence="5">cv. HFTH1</strain>
        <tissue evidence="4">Young leaf</tissue>
    </source>
</reference>
<dbReference type="Gene3D" id="2.30.180.10">
    <property type="entry name" value="FAS1 domain"/>
    <property type="match status" value="2"/>
</dbReference>
<evidence type="ECO:0000256" key="2">
    <source>
        <dbReference type="SAM" id="SignalP"/>
    </source>
</evidence>
<gene>
    <name evidence="4" type="ORF">DVH24_031609</name>
</gene>
<dbReference type="Proteomes" id="UP000290289">
    <property type="component" value="Chromosome 9"/>
</dbReference>
<name>A0A498J5W8_MALDO</name>
<dbReference type="EMBL" id="RDQH01000335">
    <property type="protein sequence ID" value="RXH89252.1"/>
    <property type="molecule type" value="Genomic_DNA"/>
</dbReference>
<dbReference type="Pfam" id="PF02469">
    <property type="entry name" value="Fasciclin"/>
    <property type="match status" value="1"/>
</dbReference>
<sequence length="362" mass="39399">MATSAATPLIFLTILSLSVSSALATSVTLLNAAKVLSNSGFLSMSLTLQLVSNSIEFESPTATIFAPPDAAFMRLGQPSLPLLLYHISPRRISVNTLKYLRPNTKIPTLLTNYSLTVTASPNFQGYLSINKLGINPNAVLDDGSVIVYAIDEFFNSSFLAADAPQEPAADPPLMISVSGVQPPSPAPSATVMEAEPRRPGPESFGFVADLLRSKGYSIFAAFLDAQLVGFNRKTRLTVFAPIDEAIDDYQRNSTDYSLIFRQHALPRLLMWQDLVALEDGTMLPTFEEGFMINVVKFGDVPALNEVPVEAQDLFLNRWLAVHGLNRLLTAPAAKQEPVEDVFTDGYVANVAQGMPHDYGDYH</sequence>
<dbReference type="PANTHER" id="PTHR33985">
    <property type="entry name" value="OS02G0491300 PROTEIN-RELATED"/>
    <property type="match status" value="1"/>
</dbReference>
<keyword evidence="5" id="KW-1185">Reference proteome</keyword>
<dbReference type="AlphaFoldDB" id="A0A498J5W8"/>
<feature type="chain" id="PRO_5019726766" description="FAS1 domain-containing protein" evidence="2">
    <location>
        <begin position="25"/>
        <end position="362"/>
    </location>
</feature>
<dbReference type="InterPro" id="IPR000782">
    <property type="entry name" value="FAS1_domain"/>
</dbReference>
<organism evidence="4 5">
    <name type="scientific">Malus domestica</name>
    <name type="common">Apple</name>
    <name type="synonym">Pyrus malus</name>
    <dbReference type="NCBI Taxonomy" id="3750"/>
    <lineage>
        <taxon>Eukaryota</taxon>
        <taxon>Viridiplantae</taxon>
        <taxon>Streptophyta</taxon>
        <taxon>Embryophyta</taxon>
        <taxon>Tracheophyta</taxon>
        <taxon>Spermatophyta</taxon>
        <taxon>Magnoliopsida</taxon>
        <taxon>eudicotyledons</taxon>
        <taxon>Gunneridae</taxon>
        <taxon>Pentapetalae</taxon>
        <taxon>rosids</taxon>
        <taxon>fabids</taxon>
        <taxon>Rosales</taxon>
        <taxon>Rosaceae</taxon>
        <taxon>Amygdaloideae</taxon>
        <taxon>Maleae</taxon>
        <taxon>Malus</taxon>
    </lineage>
</organism>
<feature type="signal peptide" evidence="2">
    <location>
        <begin position="1"/>
        <end position="24"/>
    </location>
</feature>
<dbReference type="InterPro" id="IPR052806">
    <property type="entry name" value="Fasciclin-like_AGP"/>
</dbReference>